<dbReference type="RefSeq" id="WP_307326502.1">
    <property type="nucleotide sequence ID" value="NZ_JAUSUG010000011.1"/>
</dbReference>
<keyword evidence="2" id="KW-1185">Reference proteome</keyword>
<dbReference type="EMBL" id="JAUSUG010000011">
    <property type="protein sequence ID" value="MDQ0255549.1"/>
    <property type="molecule type" value="Genomic_DNA"/>
</dbReference>
<proteinExistence type="predicted"/>
<name>A0ABT9ZXH7_9BACI</name>
<sequence length="43" mass="4909">MTIEIEVTAETPEQAKEYAYYDVVELRRDGSLESTATLLSEKE</sequence>
<gene>
    <name evidence="1" type="ORF">J2S74_002931</name>
</gene>
<evidence type="ECO:0000313" key="2">
    <source>
        <dbReference type="Proteomes" id="UP001230005"/>
    </source>
</evidence>
<organism evidence="1 2">
    <name type="scientific">Evansella vedderi</name>
    <dbReference type="NCBI Taxonomy" id="38282"/>
    <lineage>
        <taxon>Bacteria</taxon>
        <taxon>Bacillati</taxon>
        <taxon>Bacillota</taxon>
        <taxon>Bacilli</taxon>
        <taxon>Bacillales</taxon>
        <taxon>Bacillaceae</taxon>
        <taxon>Evansella</taxon>
    </lineage>
</organism>
<accession>A0ABT9ZXH7</accession>
<evidence type="ECO:0000313" key="1">
    <source>
        <dbReference type="EMBL" id="MDQ0255549.1"/>
    </source>
</evidence>
<dbReference type="Proteomes" id="UP001230005">
    <property type="component" value="Unassembled WGS sequence"/>
</dbReference>
<reference evidence="1 2" key="1">
    <citation type="submission" date="2023-07" db="EMBL/GenBank/DDBJ databases">
        <title>Genomic Encyclopedia of Type Strains, Phase IV (KMG-IV): sequencing the most valuable type-strain genomes for metagenomic binning, comparative biology and taxonomic classification.</title>
        <authorList>
            <person name="Goeker M."/>
        </authorList>
    </citation>
    <scope>NUCLEOTIDE SEQUENCE [LARGE SCALE GENOMIC DNA]</scope>
    <source>
        <strain evidence="1 2">DSM 9768</strain>
    </source>
</reference>
<comment type="caution">
    <text evidence="1">The sequence shown here is derived from an EMBL/GenBank/DDBJ whole genome shotgun (WGS) entry which is preliminary data.</text>
</comment>
<protein>
    <submittedName>
        <fullName evidence="1">Uncharacterized protein</fullName>
    </submittedName>
</protein>